<evidence type="ECO:0000256" key="8">
    <source>
        <dbReference type="ARBA" id="ARBA00022989"/>
    </source>
</evidence>
<dbReference type="InterPro" id="IPR037682">
    <property type="entry name" value="TonB_C"/>
</dbReference>
<dbReference type="Gene3D" id="3.30.1150.10">
    <property type="match status" value="1"/>
</dbReference>
<dbReference type="GO" id="GO:0098797">
    <property type="term" value="C:plasma membrane protein complex"/>
    <property type="evidence" value="ECO:0007669"/>
    <property type="project" value="TreeGrafter"/>
</dbReference>
<evidence type="ECO:0000313" key="13">
    <source>
        <dbReference type="EMBL" id="NYF52003.1"/>
    </source>
</evidence>
<evidence type="ECO:0000256" key="3">
    <source>
        <dbReference type="ARBA" id="ARBA00022448"/>
    </source>
</evidence>
<keyword evidence="3" id="KW-0813">Transport</keyword>
<evidence type="ECO:0000256" key="1">
    <source>
        <dbReference type="ARBA" id="ARBA00004383"/>
    </source>
</evidence>
<keyword evidence="7" id="KW-0653">Protein transport</keyword>
<evidence type="ECO:0000313" key="14">
    <source>
        <dbReference type="Proteomes" id="UP000534186"/>
    </source>
</evidence>
<comment type="subcellular location">
    <subcellularLocation>
        <location evidence="1">Cell inner membrane</location>
        <topology evidence="1">Single-pass membrane protein</topology>
        <orientation evidence="1">Periplasmic side</orientation>
    </subcellularLocation>
</comment>
<dbReference type="Pfam" id="PF03544">
    <property type="entry name" value="TonB_C"/>
    <property type="match status" value="1"/>
</dbReference>
<keyword evidence="5" id="KW-0997">Cell inner membrane</keyword>
<reference evidence="13 14" key="1">
    <citation type="submission" date="2020-07" db="EMBL/GenBank/DDBJ databases">
        <title>Genomic Encyclopedia of Type Strains, Phase IV (KMG-V): Genome sequencing to study the core and pangenomes of soil and plant-associated prokaryotes.</title>
        <authorList>
            <person name="Whitman W."/>
        </authorList>
    </citation>
    <scope>NUCLEOTIDE SEQUENCE [LARGE SCALE GENOMIC DNA]</scope>
    <source>
        <strain evidence="13 14">M8UP30</strain>
    </source>
</reference>
<dbReference type="SUPFAM" id="SSF74653">
    <property type="entry name" value="TolA/TonB C-terminal domain"/>
    <property type="match status" value="1"/>
</dbReference>
<accession>A0A7Y9T2R5</accession>
<feature type="transmembrane region" description="Helical" evidence="11">
    <location>
        <begin position="79"/>
        <end position="100"/>
    </location>
</feature>
<dbReference type="GO" id="GO:0031992">
    <property type="term" value="F:energy transducer activity"/>
    <property type="evidence" value="ECO:0007669"/>
    <property type="project" value="TreeGrafter"/>
</dbReference>
<evidence type="ECO:0000256" key="5">
    <source>
        <dbReference type="ARBA" id="ARBA00022519"/>
    </source>
</evidence>
<comment type="similarity">
    <text evidence="2">Belongs to the TonB family.</text>
</comment>
<feature type="region of interest" description="Disordered" evidence="10">
    <location>
        <begin position="204"/>
        <end position="231"/>
    </location>
</feature>
<evidence type="ECO:0000256" key="10">
    <source>
        <dbReference type="SAM" id="MobiDB-lite"/>
    </source>
</evidence>
<protein>
    <submittedName>
        <fullName evidence="13">Protein TonB</fullName>
    </submittedName>
</protein>
<gene>
    <name evidence="13" type="ORF">HDF12_002368</name>
</gene>
<dbReference type="Proteomes" id="UP000534186">
    <property type="component" value="Unassembled WGS sequence"/>
</dbReference>
<sequence>MWSSFFANLRDAFSRSDETPLHLDSRPAENDLIIEEEGVFASLWNSVRDVFFPVKLPPLVLESKPIAVVDRMKTKQNPIAITSAVVIYGLIILLIAFLLAKKVQFAAPVRTLQVTELSVPPQAPPRAQAMGGGGGQRGPTPVTKGTPPKAADTQIVPPSKPPLVEPKIKIDPTVEMQKDIKMATSIPQIGVANSPLVGMSMGNGSGTGLGSGNGSGIGPGSGGNTGGGPRRIGGGVSAPVLIFSVEPEFSEEARKAKVAGNVLVNLWVDTNGNPSHVHVIRGVGMGLDEKAMEAVRQYKFKPAMENGRPVLVELNVEVNFQIF</sequence>
<keyword evidence="9 11" id="KW-0472">Membrane</keyword>
<feature type="region of interest" description="Disordered" evidence="10">
    <location>
        <begin position="122"/>
        <end position="166"/>
    </location>
</feature>
<dbReference type="AlphaFoldDB" id="A0A7Y9T2R5"/>
<dbReference type="GO" id="GO:0055085">
    <property type="term" value="P:transmembrane transport"/>
    <property type="evidence" value="ECO:0007669"/>
    <property type="project" value="InterPro"/>
</dbReference>
<evidence type="ECO:0000259" key="12">
    <source>
        <dbReference type="PROSITE" id="PS52015"/>
    </source>
</evidence>
<keyword evidence="8 11" id="KW-1133">Transmembrane helix</keyword>
<dbReference type="InterPro" id="IPR051045">
    <property type="entry name" value="TonB-dependent_transducer"/>
</dbReference>
<dbReference type="PANTHER" id="PTHR33446:SF2">
    <property type="entry name" value="PROTEIN TONB"/>
    <property type="match status" value="1"/>
</dbReference>
<dbReference type="GO" id="GO:0015031">
    <property type="term" value="P:protein transport"/>
    <property type="evidence" value="ECO:0007669"/>
    <property type="project" value="UniProtKB-KW"/>
</dbReference>
<evidence type="ECO:0000256" key="9">
    <source>
        <dbReference type="ARBA" id="ARBA00023136"/>
    </source>
</evidence>
<organism evidence="13 14">
    <name type="scientific">Tunturiibacter lichenicola</name>
    <dbReference type="NCBI Taxonomy" id="2051959"/>
    <lineage>
        <taxon>Bacteria</taxon>
        <taxon>Pseudomonadati</taxon>
        <taxon>Acidobacteriota</taxon>
        <taxon>Terriglobia</taxon>
        <taxon>Terriglobales</taxon>
        <taxon>Acidobacteriaceae</taxon>
        <taxon>Tunturiibacter</taxon>
    </lineage>
</organism>
<name>A0A7Y9T2R5_9BACT</name>
<keyword evidence="4" id="KW-1003">Cell membrane</keyword>
<dbReference type="PANTHER" id="PTHR33446">
    <property type="entry name" value="PROTEIN TONB-RELATED"/>
    <property type="match status" value="1"/>
</dbReference>
<evidence type="ECO:0000256" key="7">
    <source>
        <dbReference type="ARBA" id="ARBA00022927"/>
    </source>
</evidence>
<feature type="compositionally biased region" description="Low complexity" evidence="10">
    <location>
        <begin position="138"/>
        <end position="149"/>
    </location>
</feature>
<dbReference type="NCBIfam" id="TIGR01352">
    <property type="entry name" value="tonB_Cterm"/>
    <property type="match status" value="1"/>
</dbReference>
<dbReference type="InterPro" id="IPR006260">
    <property type="entry name" value="TonB/TolA_C"/>
</dbReference>
<comment type="caution">
    <text evidence="13">The sequence shown here is derived from an EMBL/GenBank/DDBJ whole genome shotgun (WGS) entry which is preliminary data.</text>
</comment>
<evidence type="ECO:0000256" key="6">
    <source>
        <dbReference type="ARBA" id="ARBA00022692"/>
    </source>
</evidence>
<proteinExistence type="inferred from homology"/>
<evidence type="ECO:0000256" key="11">
    <source>
        <dbReference type="SAM" id="Phobius"/>
    </source>
</evidence>
<evidence type="ECO:0000256" key="2">
    <source>
        <dbReference type="ARBA" id="ARBA00006555"/>
    </source>
</evidence>
<feature type="domain" description="TonB C-terminal" evidence="12">
    <location>
        <begin position="234"/>
        <end position="323"/>
    </location>
</feature>
<evidence type="ECO:0000256" key="4">
    <source>
        <dbReference type="ARBA" id="ARBA00022475"/>
    </source>
</evidence>
<dbReference type="EMBL" id="JACCCV010000001">
    <property type="protein sequence ID" value="NYF52003.1"/>
    <property type="molecule type" value="Genomic_DNA"/>
</dbReference>
<dbReference type="PROSITE" id="PS52015">
    <property type="entry name" value="TONB_CTD"/>
    <property type="match status" value="1"/>
</dbReference>
<keyword evidence="6 11" id="KW-0812">Transmembrane</keyword>